<comment type="caution">
    <text evidence="2">The sequence shown here is derived from an EMBL/GenBank/DDBJ whole genome shotgun (WGS) entry which is preliminary data.</text>
</comment>
<dbReference type="AlphaFoldDB" id="A0AAV7LZG8"/>
<reference evidence="2" key="1">
    <citation type="journal article" date="2022" name="bioRxiv">
        <title>Sequencing and chromosome-scale assembly of the giantPleurodeles waltlgenome.</title>
        <authorList>
            <person name="Brown T."/>
            <person name="Elewa A."/>
            <person name="Iarovenko S."/>
            <person name="Subramanian E."/>
            <person name="Araus A.J."/>
            <person name="Petzold A."/>
            <person name="Susuki M."/>
            <person name="Suzuki K.-i.T."/>
            <person name="Hayashi T."/>
            <person name="Toyoda A."/>
            <person name="Oliveira C."/>
            <person name="Osipova E."/>
            <person name="Leigh N.D."/>
            <person name="Simon A."/>
            <person name="Yun M.H."/>
        </authorList>
    </citation>
    <scope>NUCLEOTIDE SEQUENCE</scope>
    <source>
        <strain evidence="2">20211129_DDA</strain>
        <tissue evidence="2">Liver</tissue>
    </source>
</reference>
<accession>A0AAV7LZG8</accession>
<proteinExistence type="predicted"/>
<evidence type="ECO:0000256" key="1">
    <source>
        <dbReference type="SAM" id="MobiDB-lite"/>
    </source>
</evidence>
<feature type="region of interest" description="Disordered" evidence="1">
    <location>
        <begin position="65"/>
        <end position="113"/>
    </location>
</feature>
<evidence type="ECO:0000313" key="2">
    <source>
        <dbReference type="EMBL" id="KAJ1095935.1"/>
    </source>
</evidence>
<gene>
    <name evidence="2" type="ORF">NDU88_001085</name>
</gene>
<dbReference type="EMBL" id="JANPWB010000014">
    <property type="protein sequence ID" value="KAJ1095935.1"/>
    <property type="molecule type" value="Genomic_DNA"/>
</dbReference>
<organism evidence="2 3">
    <name type="scientific">Pleurodeles waltl</name>
    <name type="common">Iberian ribbed newt</name>
    <dbReference type="NCBI Taxonomy" id="8319"/>
    <lineage>
        <taxon>Eukaryota</taxon>
        <taxon>Metazoa</taxon>
        <taxon>Chordata</taxon>
        <taxon>Craniata</taxon>
        <taxon>Vertebrata</taxon>
        <taxon>Euteleostomi</taxon>
        <taxon>Amphibia</taxon>
        <taxon>Batrachia</taxon>
        <taxon>Caudata</taxon>
        <taxon>Salamandroidea</taxon>
        <taxon>Salamandridae</taxon>
        <taxon>Pleurodelinae</taxon>
        <taxon>Pleurodeles</taxon>
    </lineage>
</organism>
<dbReference type="Proteomes" id="UP001066276">
    <property type="component" value="Chromosome 10"/>
</dbReference>
<evidence type="ECO:0000313" key="3">
    <source>
        <dbReference type="Proteomes" id="UP001066276"/>
    </source>
</evidence>
<sequence length="113" mass="11996">MEAGGVNVSEAATFMSPRGAGWSRGAVESGPLESLSATRVLGRDVAAWGAKWEVHSSVHNPTWLREEQRGNLQPRAGPTSKARLSAAAEGLKGRDGVVREPEKLPVLDEVPRG</sequence>
<feature type="compositionally biased region" description="Basic and acidic residues" evidence="1">
    <location>
        <begin position="91"/>
        <end position="113"/>
    </location>
</feature>
<keyword evidence="3" id="KW-1185">Reference proteome</keyword>
<protein>
    <submittedName>
        <fullName evidence="2">Uncharacterized protein</fullName>
    </submittedName>
</protein>
<name>A0AAV7LZG8_PLEWA</name>